<protein>
    <submittedName>
        <fullName evidence="2">Uncharacterized protein</fullName>
    </submittedName>
</protein>
<name>A0A914QPL6_9BILA</name>
<dbReference type="WBParaSite" id="PDA_v2.g5331.t1">
    <property type="protein sequence ID" value="PDA_v2.g5331.t1"/>
    <property type="gene ID" value="PDA_v2.g5331"/>
</dbReference>
<dbReference type="Proteomes" id="UP000887578">
    <property type="component" value="Unplaced"/>
</dbReference>
<dbReference type="AlphaFoldDB" id="A0A914QPL6"/>
<reference evidence="2" key="1">
    <citation type="submission" date="2022-11" db="UniProtKB">
        <authorList>
            <consortium name="WormBaseParasite"/>
        </authorList>
    </citation>
    <scope>IDENTIFICATION</scope>
</reference>
<keyword evidence="1" id="KW-1185">Reference proteome</keyword>
<accession>A0A914QPL6</accession>
<sequence length="399" mass="46282">MEEIEIQCVYLRRRENQPDEYDRRIVKCTRRENHATAQEISVAIPEMDLIPCIQRYPFERSVMRRNMNEFVATSLDGLKLILKAYMQGVVSFNTGRQIAHPAITNELMTQGHRIQVRRPPYYDRVIEFYRLMGSQDLAFLVNIFETSTFLEDRGFLGNIVLTILNSIQFETIPHLILNPFNLGVLRSSIKNYIIEKFHSDDVDKILGDVKEKLFDNFYHYLLNVTPFSLVRDNKNMVGTLQKLDAEMLANFYKIVFDKSSDDEFGKSFMNLMRTYHSSLISFCYIASNGFPHAYREFLRCIFLDFPQTTIQQTDFAIDVFMESLVNLGLSFEIAENLSSINTENISKYLLANNERFTPEPTPASIGSFGHAFPPTRVDNIDTTYRAPLLPTELLEDDLE</sequence>
<evidence type="ECO:0000313" key="1">
    <source>
        <dbReference type="Proteomes" id="UP000887578"/>
    </source>
</evidence>
<organism evidence="1 2">
    <name type="scientific">Panagrolaimus davidi</name>
    <dbReference type="NCBI Taxonomy" id="227884"/>
    <lineage>
        <taxon>Eukaryota</taxon>
        <taxon>Metazoa</taxon>
        <taxon>Ecdysozoa</taxon>
        <taxon>Nematoda</taxon>
        <taxon>Chromadorea</taxon>
        <taxon>Rhabditida</taxon>
        <taxon>Tylenchina</taxon>
        <taxon>Panagrolaimomorpha</taxon>
        <taxon>Panagrolaimoidea</taxon>
        <taxon>Panagrolaimidae</taxon>
        <taxon>Panagrolaimus</taxon>
    </lineage>
</organism>
<evidence type="ECO:0000313" key="2">
    <source>
        <dbReference type="WBParaSite" id="PDA_v2.g5331.t1"/>
    </source>
</evidence>
<proteinExistence type="predicted"/>